<name>A0A4C1YIE9_EUMVA</name>
<feature type="compositionally biased region" description="Low complexity" evidence="1">
    <location>
        <begin position="43"/>
        <end position="53"/>
    </location>
</feature>
<gene>
    <name evidence="2" type="ORF">EVAR_55110_1</name>
</gene>
<organism evidence="2 3">
    <name type="scientific">Eumeta variegata</name>
    <name type="common">Bagworm moth</name>
    <name type="synonym">Eumeta japonica</name>
    <dbReference type="NCBI Taxonomy" id="151549"/>
    <lineage>
        <taxon>Eukaryota</taxon>
        <taxon>Metazoa</taxon>
        <taxon>Ecdysozoa</taxon>
        <taxon>Arthropoda</taxon>
        <taxon>Hexapoda</taxon>
        <taxon>Insecta</taxon>
        <taxon>Pterygota</taxon>
        <taxon>Neoptera</taxon>
        <taxon>Endopterygota</taxon>
        <taxon>Lepidoptera</taxon>
        <taxon>Glossata</taxon>
        <taxon>Ditrysia</taxon>
        <taxon>Tineoidea</taxon>
        <taxon>Psychidae</taxon>
        <taxon>Oiketicinae</taxon>
        <taxon>Eumeta</taxon>
    </lineage>
</organism>
<reference evidence="2 3" key="1">
    <citation type="journal article" date="2019" name="Commun. Biol.">
        <title>The bagworm genome reveals a unique fibroin gene that provides high tensile strength.</title>
        <authorList>
            <person name="Kono N."/>
            <person name="Nakamura H."/>
            <person name="Ohtoshi R."/>
            <person name="Tomita M."/>
            <person name="Numata K."/>
            <person name="Arakawa K."/>
        </authorList>
    </citation>
    <scope>NUCLEOTIDE SEQUENCE [LARGE SCALE GENOMIC DNA]</scope>
</reference>
<sequence>MRRLLPSVSAEDRPQRGLNRGHAAGSRDDIRADGGRRARRPRALISRASSSLSKPYLERSARVRVTK</sequence>
<protein>
    <submittedName>
        <fullName evidence="2">Uncharacterized protein</fullName>
    </submittedName>
</protein>
<evidence type="ECO:0000313" key="3">
    <source>
        <dbReference type="Proteomes" id="UP000299102"/>
    </source>
</evidence>
<dbReference type="EMBL" id="BGZK01001224">
    <property type="protein sequence ID" value="GBP74840.1"/>
    <property type="molecule type" value="Genomic_DNA"/>
</dbReference>
<evidence type="ECO:0000256" key="1">
    <source>
        <dbReference type="SAM" id="MobiDB-lite"/>
    </source>
</evidence>
<comment type="caution">
    <text evidence="2">The sequence shown here is derived from an EMBL/GenBank/DDBJ whole genome shotgun (WGS) entry which is preliminary data.</text>
</comment>
<accession>A0A4C1YIE9</accession>
<proteinExistence type="predicted"/>
<dbReference type="AlphaFoldDB" id="A0A4C1YIE9"/>
<feature type="compositionally biased region" description="Basic and acidic residues" evidence="1">
    <location>
        <begin position="25"/>
        <end position="36"/>
    </location>
</feature>
<evidence type="ECO:0000313" key="2">
    <source>
        <dbReference type="EMBL" id="GBP74840.1"/>
    </source>
</evidence>
<keyword evidence="3" id="KW-1185">Reference proteome</keyword>
<feature type="region of interest" description="Disordered" evidence="1">
    <location>
        <begin position="1"/>
        <end position="53"/>
    </location>
</feature>
<dbReference type="Proteomes" id="UP000299102">
    <property type="component" value="Unassembled WGS sequence"/>
</dbReference>